<dbReference type="InterPro" id="IPR016152">
    <property type="entry name" value="PTrfase/Anion_transptr"/>
</dbReference>
<evidence type="ECO:0000259" key="11">
    <source>
        <dbReference type="PROSITE" id="PS51094"/>
    </source>
</evidence>
<dbReference type="GO" id="GO:0008982">
    <property type="term" value="F:protein-N(PI)-phosphohistidine-sugar phosphotransferase activity"/>
    <property type="evidence" value="ECO:0007669"/>
    <property type="project" value="InterPro"/>
</dbReference>
<gene>
    <name evidence="14" type="ORF">DFP96_102268</name>
</gene>
<dbReference type="InterPro" id="IPR036095">
    <property type="entry name" value="PTS_EIIB-like_sf"/>
</dbReference>
<keyword evidence="5" id="KW-0808">Transferase</keyword>
<evidence type="ECO:0000259" key="12">
    <source>
        <dbReference type="PROSITE" id="PS51099"/>
    </source>
</evidence>
<dbReference type="InterPro" id="IPR002178">
    <property type="entry name" value="PTS_EIIA_type-2_dom"/>
</dbReference>
<dbReference type="InterPro" id="IPR051351">
    <property type="entry name" value="Ascorbate-PTS_EIIA_comp"/>
</dbReference>
<keyword evidence="4" id="KW-0597">Phosphoprotein</keyword>
<protein>
    <recommendedName>
        <fullName evidence="9">Ascorbate-specific PTS system EIIA component</fullName>
    </recommendedName>
    <alternativeName>
        <fullName evidence="10">Ascorbate-specific phosphotransferase enzyme IIA component</fullName>
    </alternativeName>
</protein>
<dbReference type="PANTHER" id="PTHR36203:SF1">
    <property type="entry name" value="ASCORBATE-SPECIFIC PTS SYSTEM EIIA COMPONENT"/>
    <property type="match status" value="1"/>
</dbReference>
<comment type="function">
    <text evidence="8">The phosphoenolpyruvate-dependent sugar phosphotransferase system (sugar PTS), a major carbohydrate active transport system, catalyzes the phosphorylation of incoming sugar substrates concomitantly with their translocation across the cell membrane. The enzyme II UlaABC PTS system is involved in ascorbate transport.</text>
</comment>
<dbReference type="InterPro" id="IPR013011">
    <property type="entry name" value="PTS_EIIB_2"/>
</dbReference>
<reference evidence="14 15" key="1">
    <citation type="submission" date="2019-03" db="EMBL/GenBank/DDBJ databases">
        <title>Genomic Encyclopedia of Type Strains, Phase III (KMG-III): the genomes of soil and plant-associated and newly described type strains.</title>
        <authorList>
            <person name="Whitman W."/>
        </authorList>
    </citation>
    <scope>NUCLEOTIDE SEQUENCE [LARGE SCALE GENOMIC DNA]</scope>
    <source>
        <strain evidence="14 15">CECT 7972</strain>
    </source>
</reference>
<dbReference type="InterPro" id="IPR011608">
    <property type="entry name" value="PRD"/>
</dbReference>
<dbReference type="PROSITE" id="PS00372">
    <property type="entry name" value="PTS_EIIA_TYPE_2_HIS"/>
    <property type="match status" value="1"/>
</dbReference>
<dbReference type="OrthoDB" id="369398at2"/>
<dbReference type="PROSITE" id="PS51372">
    <property type="entry name" value="PRD_2"/>
    <property type="match status" value="1"/>
</dbReference>
<dbReference type="GO" id="GO:0016301">
    <property type="term" value="F:kinase activity"/>
    <property type="evidence" value="ECO:0007669"/>
    <property type="project" value="UniProtKB-KW"/>
</dbReference>
<keyword evidence="3" id="KW-0963">Cytoplasm</keyword>
<evidence type="ECO:0000256" key="6">
    <source>
        <dbReference type="ARBA" id="ARBA00022683"/>
    </source>
</evidence>
<keyword evidence="6" id="KW-0598">Phosphotransferase system</keyword>
<dbReference type="SUPFAM" id="SSF63520">
    <property type="entry name" value="PTS-regulatory domain, PRD"/>
    <property type="match status" value="1"/>
</dbReference>
<evidence type="ECO:0000256" key="7">
    <source>
        <dbReference type="ARBA" id="ARBA00022777"/>
    </source>
</evidence>
<evidence type="ECO:0000313" key="14">
    <source>
        <dbReference type="EMBL" id="TDR54674.1"/>
    </source>
</evidence>
<evidence type="ECO:0000256" key="5">
    <source>
        <dbReference type="ARBA" id="ARBA00022679"/>
    </source>
</evidence>
<dbReference type="PANTHER" id="PTHR36203">
    <property type="entry name" value="ASCORBATE-SPECIFIC PTS SYSTEM EIIA COMPONENT"/>
    <property type="match status" value="1"/>
</dbReference>
<organism evidence="14 15">
    <name type="scientific">Listeria rocourtiae</name>
    <dbReference type="NCBI Taxonomy" id="647910"/>
    <lineage>
        <taxon>Bacteria</taxon>
        <taxon>Bacillati</taxon>
        <taxon>Bacillota</taxon>
        <taxon>Bacilli</taxon>
        <taxon>Bacillales</taxon>
        <taxon>Listeriaceae</taxon>
        <taxon>Listeria</taxon>
    </lineage>
</organism>
<dbReference type="EMBL" id="SNZK01000002">
    <property type="protein sequence ID" value="TDR54674.1"/>
    <property type="molecule type" value="Genomic_DNA"/>
</dbReference>
<evidence type="ECO:0000313" key="15">
    <source>
        <dbReference type="Proteomes" id="UP000295558"/>
    </source>
</evidence>
<dbReference type="SUPFAM" id="SSF55804">
    <property type="entry name" value="Phoshotransferase/anion transport protein"/>
    <property type="match status" value="1"/>
</dbReference>
<dbReference type="InterPro" id="IPR036634">
    <property type="entry name" value="PRD_sf"/>
</dbReference>
<dbReference type="Pfam" id="PF00874">
    <property type="entry name" value="PRD"/>
    <property type="match status" value="1"/>
</dbReference>
<dbReference type="CDD" id="cd05568">
    <property type="entry name" value="PTS_IIB_bgl_like"/>
    <property type="match status" value="1"/>
</dbReference>
<dbReference type="Gene3D" id="3.40.50.2300">
    <property type="match status" value="1"/>
</dbReference>
<dbReference type="PROSITE" id="PS51099">
    <property type="entry name" value="PTS_EIIB_TYPE_2"/>
    <property type="match status" value="1"/>
</dbReference>
<evidence type="ECO:0000256" key="3">
    <source>
        <dbReference type="ARBA" id="ARBA00022490"/>
    </source>
</evidence>
<keyword evidence="15" id="KW-1185">Reference proteome</keyword>
<dbReference type="SUPFAM" id="SSF52794">
    <property type="entry name" value="PTS system IIB component-like"/>
    <property type="match status" value="1"/>
</dbReference>
<name>A0A4R6ZR24_9LIST</name>
<evidence type="ECO:0000256" key="8">
    <source>
        <dbReference type="ARBA" id="ARBA00037387"/>
    </source>
</evidence>
<comment type="caution">
    <text evidence="14">The sequence shown here is derived from an EMBL/GenBank/DDBJ whole genome shotgun (WGS) entry which is preliminary data.</text>
</comment>
<dbReference type="PROSITE" id="PS51094">
    <property type="entry name" value="PTS_EIIA_TYPE_2"/>
    <property type="match status" value="1"/>
</dbReference>
<dbReference type="Pfam" id="PF00359">
    <property type="entry name" value="PTS_EIIA_2"/>
    <property type="match status" value="1"/>
</dbReference>
<dbReference type="GO" id="GO:0009401">
    <property type="term" value="P:phosphoenolpyruvate-dependent sugar phosphotransferase system"/>
    <property type="evidence" value="ECO:0007669"/>
    <property type="project" value="UniProtKB-KW"/>
</dbReference>
<evidence type="ECO:0000256" key="9">
    <source>
        <dbReference type="ARBA" id="ARBA00041175"/>
    </source>
</evidence>
<dbReference type="RefSeq" id="WP_133620039.1">
    <property type="nucleotide sequence ID" value="NZ_JAASUO010000002.1"/>
</dbReference>
<feature type="domain" description="PTS EIIA type-2" evidence="11">
    <location>
        <begin position="529"/>
        <end position="672"/>
    </location>
</feature>
<dbReference type="GO" id="GO:0005737">
    <property type="term" value="C:cytoplasm"/>
    <property type="evidence" value="ECO:0007669"/>
    <property type="project" value="UniProtKB-SubCell"/>
</dbReference>
<evidence type="ECO:0000256" key="4">
    <source>
        <dbReference type="ARBA" id="ARBA00022553"/>
    </source>
</evidence>
<dbReference type="Proteomes" id="UP000295558">
    <property type="component" value="Unassembled WGS sequence"/>
</dbReference>
<evidence type="ECO:0000256" key="10">
    <source>
        <dbReference type="ARBA" id="ARBA00042072"/>
    </source>
</evidence>
<accession>A0A4R6ZR24</accession>
<evidence type="ECO:0000256" key="1">
    <source>
        <dbReference type="ARBA" id="ARBA00004496"/>
    </source>
</evidence>
<feature type="domain" description="PTS EIIB type-2" evidence="12">
    <location>
        <begin position="396"/>
        <end position="480"/>
    </location>
</feature>
<dbReference type="CDD" id="cd00211">
    <property type="entry name" value="PTS_IIA_fru"/>
    <property type="match status" value="1"/>
</dbReference>
<keyword evidence="7" id="KW-0418">Kinase</keyword>
<comment type="subcellular location">
    <subcellularLocation>
        <location evidence="1">Cytoplasm</location>
    </subcellularLocation>
</comment>
<dbReference type="AlphaFoldDB" id="A0A4R6ZR24"/>
<evidence type="ECO:0000256" key="2">
    <source>
        <dbReference type="ARBA" id="ARBA00022448"/>
    </source>
</evidence>
<sequence>MFDQRAFRLFEQIIRYEKMTSGALVRKMGLSERQFQYDFEKMNQALQHVGKSEIEVRNQVFIIDPKLKKSYLEGSELFIRQEELFLGEQDRVYLLYLYTFIRQEEISNFHYQRVLHVSRNTALSDVKKVRGFCAEADVRLVYSRISGYHLVGTERGKRVLAGRCVNALLVLPLGEVALKFVLESWGLRARLDDTERILLDWQKVNQVELVQDRQREWIYLATFLRCRGKHEGLAFQEVERELIEQQIVYQMTESLVVQLFGKAYLMEKLYVTVQLIGAQHTVEIGEHAILLDLADRIIATFEKLTLLTLDNKRELRQSLYNHLVPAYFRIVFSLPLVAPMTEQIKSAHSELFAFVKQALSPLAKMTGKTVNEAEIGYFTIHFGGYFERKVEAPREFEALLVCPNGISTSLMLKSQLRQLFPELRFAMADVGNIPESGYDMIFSTVYVPTRKPVYLVQPLLTSLEKNYLIQAVAADFPTIDHRHISVDALLEIIERHAVIEDEQKLYDAIFNKIYGKVSRERGYAPMLSELLTKDMIQFTDEELDWKEAIRLAATPLVTANRVKTSYVDAMIETVEELGTYIHIGKGIAIPHARPEKGVNQIGMSFLRARKPVHLMDASGPAIDIFICLAAVDNEAHLKALSQLMKFLTNDAALEKLKQAESVDEITRLLVEGEEQA</sequence>
<dbReference type="GO" id="GO:0006355">
    <property type="term" value="P:regulation of DNA-templated transcription"/>
    <property type="evidence" value="ECO:0007669"/>
    <property type="project" value="InterPro"/>
</dbReference>
<keyword evidence="2" id="KW-0813">Transport</keyword>
<dbReference type="STRING" id="1265846.PROCOU_15154"/>
<proteinExistence type="predicted"/>
<dbReference type="Gene3D" id="1.10.1790.10">
    <property type="entry name" value="PRD domain"/>
    <property type="match status" value="1"/>
</dbReference>
<feature type="domain" description="PRD" evidence="13">
    <location>
        <begin position="285"/>
        <end position="392"/>
    </location>
</feature>
<dbReference type="Gene3D" id="3.40.930.10">
    <property type="entry name" value="Mannitol-specific EII, Chain A"/>
    <property type="match status" value="1"/>
</dbReference>
<evidence type="ECO:0000259" key="13">
    <source>
        <dbReference type="PROSITE" id="PS51372"/>
    </source>
</evidence>